<dbReference type="OrthoDB" id="5514551at2"/>
<dbReference type="EMBL" id="RAWM01000024">
    <property type="protein sequence ID" value="RKH70366.1"/>
    <property type="molecule type" value="Genomic_DNA"/>
</dbReference>
<evidence type="ECO:0008006" key="3">
    <source>
        <dbReference type="Google" id="ProtNLM"/>
    </source>
</evidence>
<dbReference type="Proteomes" id="UP000282656">
    <property type="component" value="Unassembled WGS sequence"/>
</dbReference>
<gene>
    <name evidence="1" type="ORF">D7X96_11785</name>
</gene>
<evidence type="ECO:0000313" key="2">
    <source>
        <dbReference type="Proteomes" id="UP000282656"/>
    </source>
</evidence>
<accession>A0A3A8QNN1</accession>
<keyword evidence="2" id="KW-1185">Reference proteome</keyword>
<dbReference type="InterPro" id="IPR005560">
    <property type="entry name" value="Csp_YhjQ"/>
</dbReference>
<dbReference type="Gene3D" id="1.20.1270.360">
    <property type="match status" value="1"/>
</dbReference>
<dbReference type="PANTHER" id="PTHR37310">
    <property type="entry name" value="CYTOPLASMIC PROTEIN-RELATED"/>
    <property type="match status" value="1"/>
</dbReference>
<dbReference type="Pfam" id="PF03860">
    <property type="entry name" value="Csp"/>
    <property type="match status" value="1"/>
</dbReference>
<proteinExistence type="predicted"/>
<dbReference type="PANTHER" id="PTHR37310:SF1">
    <property type="entry name" value="CYTOPLASMIC PROTEIN"/>
    <property type="match status" value="1"/>
</dbReference>
<evidence type="ECO:0000313" key="1">
    <source>
        <dbReference type="EMBL" id="RKH70366.1"/>
    </source>
</evidence>
<sequence>MPVARSACVRTFDAAQREGVAMLGARTGGARTEVSRCIAASLKCQSACEAGMARLTAQGIAADDDAVRLLRQCAELCELNVRALQKESRLSRRTASLCFELSNQVARAAWLEAQDPDSHALARDALHLARACRPLVFAA</sequence>
<protein>
    <recommendedName>
        <fullName evidence="3">Four-helix bundle copper-binding protein</fullName>
    </recommendedName>
</protein>
<organism evidence="1 2">
    <name type="scientific">Corallococcus interemptor</name>
    <dbReference type="NCBI Taxonomy" id="2316720"/>
    <lineage>
        <taxon>Bacteria</taxon>
        <taxon>Pseudomonadati</taxon>
        <taxon>Myxococcota</taxon>
        <taxon>Myxococcia</taxon>
        <taxon>Myxococcales</taxon>
        <taxon>Cystobacterineae</taxon>
        <taxon>Myxococcaceae</taxon>
        <taxon>Corallococcus</taxon>
    </lineage>
</organism>
<dbReference type="AlphaFoldDB" id="A0A3A8QNN1"/>
<name>A0A3A8QNN1_9BACT</name>
<comment type="caution">
    <text evidence="1">The sequence shown here is derived from an EMBL/GenBank/DDBJ whole genome shotgun (WGS) entry which is preliminary data.</text>
</comment>
<reference evidence="2" key="1">
    <citation type="submission" date="2018-09" db="EMBL/GenBank/DDBJ databases">
        <authorList>
            <person name="Livingstone P.G."/>
            <person name="Whitworth D.E."/>
        </authorList>
    </citation>
    <scope>NUCLEOTIDE SEQUENCE [LARGE SCALE GENOMIC DNA]</scope>
    <source>
        <strain evidence="2">AB047A</strain>
    </source>
</reference>